<comment type="caution">
    <text evidence="2">The sequence shown here is derived from an EMBL/GenBank/DDBJ whole genome shotgun (WGS) entry which is preliminary data.</text>
</comment>
<gene>
    <name evidence="2" type="ORF">RM555_01640</name>
</gene>
<dbReference type="RefSeq" id="WP_311410060.1">
    <property type="nucleotide sequence ID" value="NZ_JAVRFL010000001.1"/>
</dbReference>
<reference evidence="2" key="1">
    <citation type="submission" date="2023-09" db="EMBL/GenBank/DDBJ databases">
        <title>30 novel species of actinomycetes from the DSMZ collection.</title>
        <authorList>
            <person name="Nouioui I."/>
        </authorList>
    </citation>
    <scope>NUCLEOTIDE SEQUENCE</scope>
    <source>
        <strain evidence="2">DSM 115977</strain>
    </source>
</reference>
<protein>
    <recommendedName>
        <fullName evidence="4">DUF4243 domain-containing protein</fullName>
    </recommendedName>
</protein>
<organism evidence="2 3">
    <name type="scientific">Micromonospora reichwaldensis</name>
    <dbReference type="NCBI Taxonomy" id="3075516"/>
    <lineage>
        <taxon>Bacteria</taxon>
        <taxon>Bacillati</taxon>
        <taxon>Actinomycetota</taxon>
        <taxon>Actinomycetes</taxon>
        <taxon>Micromonosporales</taxon>
        <taxon>Micromonosporaceae</taxon>
        <taxon>Micromonospora</taxon>
    </lineage>
</organism>
<accession>A0ABU2WP43</accession>
<evidence type="ECO:0000256" key="1">
    <source>
        <dbReference type="SAM" id="MobiDB-lite"/>
    </source>
</evidence>
<feature type="region of interest" description="Disordered" evidence="1">
    <location>
        <begin position="163"/>
        <end position="219"/>
    </location>
</feature>
<dbReference type="Proteomes" id="UP001180973">
    <property type="component" value="Unassembled WGS sequence"/>
</dbReference>
<proteinExistence type="predicted"/>
<keyword evidence="3" id="KW-1185">Reference proteome</keyword>
<evidence type="ECO:0000313" key="3">
    <source>
        <dbReference type="Proteomes" id="UP001180973"/>
    </source>
</evidence>
<evidence type="ECO:0000313" key="2">
    <source>
        <dbReference type="EMBL" id="MDT0527686.1"/>
    </source>
</evidence>
<dbReference type="EMBL" id="JAVRFL010000001">
    <property type="protein sequence ID" value="MDT0527686.1"/>
    <property type="molecule type" value="Genomic_DNA"/>
</dbReference>
<evidence type="ECO:0008006" key="4">
    <source>
        <dbReference type="Google" id="ProtNLM"/>
    </source>
</evidence>
<sequence length="398" mass="41373">MGEEILDEAYRRLHRTGPEYEGWLSNHGPMAVEALVRHGHDGVVHRWLDAYLGRLDELPRGLRPIGDWREALGDPKRAGDWLTHFDRELRGRPWREVLGTWWPRLLPGIAAGATHGVIRVGHAVRALGAPTSSTGGAAERPERLAELGQALAYWAARWQPVPGAARPSGAGSVDPGHAASAGEGAVPGDGHARPDARHPSTAGGPAGRDLPTPGTPVASDVEPHVAAALAGLPRIADRTGGIRERLGRLPAVPRWPAAVAALRPAGTPAGAERDLVALVHGASLDYLRFGHAEPVMLVHAVTAPTAVLRTLPALDPALWAASVAAAWSATAAVTSVYAPTHPATPAAVAAGAPAEVFARAARHGDAHVVKLADAVLDAHAASGDERVLAAAGYAGHLI</sequence>
<name>A0ABU2WP43_9ACTN</name>